<accession>A0AAV3R624</accession>
<comment type="caution">
    <text evidence="1">The sequence shown here is derived from an EMBL/GenBank/DDBJ whole genome shotgun (WGS) entry which is preliminary data.</text>
</comment>
<protein>
    <submittedName>
        <fullName evidence="1">Uncharacterized protein</fullName>
    </submittedName>
</protein>
<name>A0AAV3R624_LITER</name>
<gene>
    <name evidence="1" type="ORF">LIER_41000</name>
</gene>
<evidence type="ECO:0000313" key="2">
    <source>
        <dbReference type="Proteomes" id="UP001454036"/>
    </source>
</evidence>
<proteinExistence type="predicted"/>
<dbReference type="Pfam" id="PF12023">
    <property type="entry name" value="DUF3511"/>
    <property type="match status" value="1"/>
</dbReference>
<organism evidence="1 2">
    <name type="scientific">Lithospermum erythrorhizon</name>
    <name type="common">Purple gromwell</name>
    <name type="synonym">Lithospermum officinale var. erythrorhizon</name>
    <dbReference type="NCBI Taxonomy" id="34254"/>
    <lineage>
        <taxon>Eukaryota</taxon>
        <taxon>Viridiplantae</taxon>
        <taxon>Streptophyta</taxon>
        <taxon>Embryophyta</taxon>
        <taxon>Tracheophyta</taxon>
        <taxon>Spermatophyta</taxon>
        <taxon>Magnoliopsida</taxon>
        <taxon>eudicotyledons</taxon>
        <taxon>Gunneridae</taxon>
        <taxon>Pentapetalae</taxon>
        <taxon>asterids</taxon>
        <taxon>lamiids</taxon>
        <taxon>Boraginales</taxon>
        <taxon>Boraginaceae</taxon>
        <taxon>Boraginoideae</taxon>
        <taxon>Lithospermeae</taxon>
        <taxon>Lithospermum</taxon>
    </lineage>
</organism>
<sequence length="82" mass="9327">MEKTKPFPYYSSASCAEARVDSEDGAKSFSFNGPLASDNDPEAKRRKRVASYNKYAMEDKLKSSLRNSFKWIKNKLSPGNFH</sequence>
<dbReference type="EMBL" id="BAABME010024679">
    <property type="protein sequence ID" value="GAA0170676.1"/>
    <property type="molecule type" value="Genomic_DNA"/>
</dbReference>
<reference evidence="1 2" key="1">
    <citation type="submission" date="2024-01" db="EMBL/GenBank/DDBJ databases">
        <title>The complete chloroplast genome sequence of Lithospermum erythrorhizon: insights into the phylogenetic relationship among Boraginaceae species and the maternal lineages of purple gromwells.</title>
        <authorList>
            <person name="Okada T."/>
            <person name="Watanabe K."/>
        </authorList>
    </citation>
    <scope>NUCLEOTIDE SEQUENCE [LARGE SCALE GENOMIC DNA]</scope>
</reference>
<keyword evidence="2" id="KW-1185">Reference proteome</keyword>
<dbReference type="PANTHER" id="PTHR33193">
    <property type="entry name" value="DOMAIN PROTEIN, PUTATIVE (DUF3511)-RELATED"/>
    <property type="match status" value="1"/>
</dbReference>
<dbReference type="Proteomes" id="UP001454036">
    <property type="component" value="Unassembled WGS sequence"/>
</dbReference>
<dbReference type="InterPro" id="IPR021899">
    <property type="entry name" value="DUF3511"/>
</dbReference>
<dbReference type="PANTHER" id="PTHR33193:SF41">
    <property type="entry name" value="DUF3511 DOMAIN-CONTAINING PROTEIN"/>
    <property type="match status" value="1"/>
</dbReference>
<evidence type="ECO:0000313" key="1">
    <source>
        <dbReference type="EMBL" id="GAA0170676.1"/>
    </source>
</evidence>
<dbReference type="AlphaFoldDB" id="A0AAV3R624"/>